<protein>
    <submittedName>
        <fullName evidence="14">Cytochrome P450 2J2-like protein</fullName>
    </submittedName>
</protein>
<dbReference type="InterPro" id="IPR002401">
    <property type="entry name" value="Cyt_P450_E_grp-I"/>
</dbReference>
<comment type="caution">
    <text evidence="14">The sequence shown here is derived from an EMBL/GenBank/DDBJ whole genome shotgun (WGS) entry which is preliminary data.</text>
</comment>
<evidence type="ECO:0000256" key="4">
    <source>
        <dbReference type="ARBA" id="ARBA00010617"/>
    </source>
</evidence>
<evidence type="ECO:0000256" key="10">
    <source>
        <dbReference type="ARBA" id="ARBA00023004"/>
    </source>
</evidence>
<evidence type="ECO:0000256" key="1">
    <source>
        <dbReference type="ARBA" id="ARBA00001971"/>
    </source>
</evidence>
<dbReference type="InterPro" id="IPR050182">
    <property type="entry name" value="Cytochrome_P450_fam2"/>
</dbReference>
<comment type="cofactor">
    <cofactor evidence="1 13">
        <name>heme</name>
        <dbReference type="ChEBI" id="CHEBI:30413"/>
    </cofactor>
</comment>
<keyword evidence="16" id="KW-1267">Proteomics identification</keyword>
<keyword evidence="10 13" id="KW-0408">Iron</keyword>
<evidence type="ECO:0000256" key="12">
    <source>
        <dbReference type="ARBA" id="ARBA00023136"/>
    </source>
</evidence>
<proteinExistence type="evidence at protein level"/>
<dbReference type="FunFam" id="1.10.630.10:FF:000238">
    <property type="entry name" value="Cytochrome P450 2A6"/>
    <property type="match status" value="1"/>
</dbReference>
<evidence type="ECO:0000313" key="15">
    <source>
        <dbReference type="Proteomes" id="UP000290572"/>
    </source>
</evidence>
<dbReference type="InterPro" id="IPR017972">
    <property type="entry name" value="Cyt_P450_CS"/>
</dbReference>
<dbReference type="GO" id="GO:0005506">
    <property type="term" value="F:iron ion binding"/>
    <property type="evidence" value="ECO:0007669"/>
    <property type="project" value="InterPro"/>
</dbReference>
<reference evidence="14 15" key="1">
    <citation type="submission" date="2018-03" db="EMBL/GenBank/DDBJ databases">
        <title>Draft genome sequence of Rohu Carp (Labeo rohita).</title>
        <authorList>
            <person name="Das P."/>
            <person name="Kushwaha B."/>
            <person name="Joshi C.G."/>
            <person name="Kumar D."/>
            <person name="Nagpure N.S."/>
            <person name="Sahoo L."/>
            <person name="Das S.P."/>
            <person name="Bit A."/>
            <person name="Patnaik S."/>
            <person name="Meher P.K."/>
            <person name="Jayasankar P."/>
            <person name="Koringa P.G."/>
            <person name="Patel N.V."/>
            <person name="Hinsu A.T."/>
            <person name="Kumar R."/>
            <person name="Pandey M."/>
            <person name="Agarwal S."/>
            <person name="Srivastava S."/>
            <person name="Singh M."/>
            <person name="Iquebal M.A."/>
            <person name="Jaiswal S."/>
            <person name="Angadi U.B."/>
            <person name="Kumar N."/>
            <person name="Raza M."/>
            <person name="Shah T.M."/>
            <person name="Rai A."/>
            <person name="Jena J.K."/>
        </authorList>
    </citation>
    <scope>NUCLEOTIDE SEQUENCE [LARGE SCALE GENOMIC DNA]</scope>
    <source>
        <strain evidence="14">DASCIFA01</strain>
        <tissue evidence="14">Testis</tissue>
    </source>
</reference>
<sequence>MILQFIYESFDLKSWIILGFVLLLLVDVIKYRNPSSFPPGPWPLPFLGNVFTELDFKNMNKLAKVYGNIFSLRVGSEKIIIVSGYKLAKEALITQTDSFVDRPIVPLFHKVFKGIGTILSNGYLWRMHRKFAVSHLRTFGEGKKSLELKIQQECVHLCNAFRAEKGPFNPMVTLNSAVSNIMSCLIFGQRFEYHDEYYQRILRLDNECVQLAGSPRAQLYNVCPWLFEYLPGPHQTIFSNYKQITDFLRGEISKHRVDWDPLNPRDLIDNYLTEMEKKKSDPEAGFNIESLVVTCLDLIEAGTESATTTLRWGLLFMMMFPETQEKVQEEIDRVIGQSRQPCLADKANMPYTEAVIHEMQRFGDVVPLGFPKKSVKDTTLGEYFIPKGTSITVNLSSVLHDPKEWETPDTFNPGHFLNENGQFRKRDAFMPFSAGKRACLGEQLARQELFLYFTSLLQQFTISKCPGEELRPWPLPFLGTVYTKMNFRTMAELAKDYGKVFSLRVASEKIVIISGYEMVKEALITQPDSFAERPVVPLFHRVFKGIGISLSNGYVWRSHRKFTVFHLRMFGEGRKSLEHNIQQESVYLCDAFKTEKGPFNPLNILNGAVSNTVACLILGQRFEYHDETYQTILRLDTECIKLMGSPRAQLYNVCPPLFKYLPGPHQTIFSNYKKIKDFLRGQISKHREDWDPLNPRDLIDNYLTEMEKKKSDPQAGFNIDGLVIACLDVIEAGTETTATTLRWGLLFMIKYPEMQKKVQEEIDRVIGQSRQPCLADKANMPYTEAVIHEIQRLGNVVPMGFPKRAVKDTTLGGYFIPKGTAVWTMLSSVLYDSKEWDTPDTFNPGHFLDENGQFRKRDAFLPFSAGKRACLGEQLARQVLFLFFTSLLQQFTISKCPGEEPSLEGELWFTYAPPPYRPWPLPFLGTVFTKMDFKTMNKLAEVYGNIFSLRVGSEKLVIVSGYKTVKEALVTHNDSFVERPIIPLFHKVYKGIGLTMSNGYVWRSHRKFAAIHLRMFGEGKKSLEHNIQQESVFLCDAFKAEKGPFNPMTIISGAVSNTAACLAFGQRFDYHDECYQRILRLDNECVQIAGSHRAQLYNLCPWLLEYLPGPHQTMFSNYKKIKDFLRGEISKHTEDWDPLNPRDFIDSYLDEMEKKKSDPEAGFNMEGLVISCLDVIEAGTETTATTLRWGLLFMIKYPEIQNKVQEEIDRVIGQSRQPCLADRTNMPYTEAVIHEIQRFGDIVPLGFPKKAVKDTTVGGYFIPKGTAVSTNLSSVLHDPNEWETPDTFNPGHFLDENGQFRKRDAFLPFSAGKRACLGEQLARQVLFLFFTSLLQQFTISKCPGEEPSLVGELWFNYAPAPYRICVSSRPWPLPFLGTVFTKMDFKTMNKLAEVYGNIFSLRVGSEKMVVVSGYKTVKEALVTHNDSFVERPIIPLFDKVYKGNGLTMSNGYVWRSHRKFAAIHLRMFGEGKKSLEHNIQQESVFLCDAFKAEKGPFNPMSIISGAVSNTVACLAFGQRFDYHDEYYQRILRLDNECVQIAGSYRAQLYNVCPWLLEYLPGPHHTLFSNYNKIKDFMRGEVSKHKEDWDPLNPRDLIDNYLAEMEKKKSDPEAGFNIDGLVIICLDVIEAGTETTTTTLRWGLLFMIKYPEMQKKVQEEIDRVIGQSRQPCLADRANMPYTEAVIHEIQRFGDVVPLGFPRRAVKDTTVGGYFIPKGTAVSTNLSSVLHDPNEWETPDTFNPRHFLDENGQFRKRDAFLPFSAGKRACLGEQLARQVLFLFFTSLLQQFTISKCPGEEPSLEGELWFTNAPAPYRICVSSRPLNPMTIRSGAVSNTGACLAFGQRFDYHDECYQRILRLDNECIQLAGKRVCLGEQLARQVLFLFFTSLLQQFTISKYPGEEPSLEGELWFTYAPPPYRICVSSRPWPLPFLGTVFTKMDFKTMNKLAEVYGNIFSLRVGSEKMVVVSGYKTVKEALVTHNDSFVERPIVPLFHKVFKGVGLALSNGYVWRTHRKFAALHLRMFGEGKKSIERSIQQESVFLCDAFKTEKGPFSPMTIIHGAVSNTVACLAFGQRFDYHDECYQRILRLDNECVQIAGSYRAQLYNVCPWLLEYLPGPHQTLFSNYNKIKDFLRGEISKHKEDWDPLNPRDLIDNYLAEMEKKKSDPEAGFNMDGLVISCLDVIEAGTETTATTLRWGLLFMIKYPEIQKKVQDEIDRVIGQSRQPCLADRANMPYTEAVIHEIQRLGDIIPLGLPKRAAKDTTLGGYFIPKGTAVSTNLSSVLHDPNEWETPDTFNPGHFLDENGQFRKRDAFLPFSAGKRVCLGEQLARQVLFLFFTSLLQQFTISKCPGEEPSLEGELWFTYAPPPYRICVSSRPWPLPFLGTVFTKMDFRTMNMLAEVYGNIFSLRVGSEKIVVVSGYKTVKEALVTHNDSFVERPIVPLFDKVYKGNGLALSNGYVWRTHRKFAALHLRMFGEGKKSLERSIQQESVYLCDAFKTEKGPFNPMTIISGAVSNTVACLAFGQRFDYHDECYQRILRLDNECIQLAGSPRAQLYNVCPWLLEYLPGPHQTYFTNYEKIIDFLRGEISKHTEDWDPLNPRDLIDNYLAEMEKKKSDPEAGFNMDGLVISCLDVIEAGSETTATTLRWGLLFMIKYPEIQKKVQEEIDRVIGQSRQPCLADRANMPYTEAVIHEMQRLGDIVPLGLPKRAAKDTTVGGYFIPKGTVLLTNLSSVLHDPNEWETPDTFNPRHFLDENGQFRKRDAFLPFSAGKRACVGEQLARQELFLYFTSLLQQFTISKCPGEEPSLEGEIWFNYTPAPYRICVSSHLIKHKNPANFPPGPWPLPILGNVFTDVNYKTVDQLIEKYGNIFSVRNGSDKIVYVSGFKMVKDVLITQGETFTDRPVSPLFDTLYKGRGCPFNPLVKINNAVANVIGSLVFGHRYEYDDVDFQKRLQMSAESVFLTGSVWNQLYDAFPGIMKWLPGPHQTIISNYQELAKFLKGKVEQHREDWDSNNPRDYIDAYLTEAEKKKNDTEAGFTIDSLVWCMVDLFEGGTETTTNTLRWALLYMIKYPDIQEKVRAEVDQVIGSRPPTMSDKANMHYTNAFIHEVLRKANLVPLNMARTARKNTTLGGYFIPKGTVMITNLTSVLYDKNEWETPDTFNPGHFLDSEGQFCRRNAFFAFSAGKRQCPGEHLAHMELFIFLTIFLQSFSFTPPPGVEPSLESQGLLLVIVAFLLVADYVKNRKPPNYPPSPVSLPFLGNVFNIDSKEPHIYLTKLGHTYNNIFSLRLGRDKVVFITGYKLVKEALVTQAENFVDRPYSPVQWRVYSGNAGLFFSNGEMWKKQRRFALSTLRNFGLGKKTMELAICEESRFLLDEIEKQKGAAFDPTILFNNAVSNIICQMVFGQRFDYADHQFRTMLKYISKSIQLEGSIWGQLYEAFPAIMKHLPGSHNDMFSNYKLLQAFVKEVVVKHKASLDPSEPRDYIDSFLIEMMEKPHETTDGFDEENIVPCVLDLFLAGTETTSTTLCWGLIYLITYPEIQEKVQEEIDRVIGHSREPSIADKANMPYTEAVIHEILRFGEIVPMNGLRVADKDTTIGECFIPKGTAILPILHSVLFDENEWETPFKFNPVHFLDKEGKFVRRDAFMPFSAGKRVCLGEQLARMELFLFFVSLFRKFRFSAPEGKKLNLDGVIGVTRTPHPFKIHATTR</sequence>
<dbReference type="PANTHER" id="PTHR24300">
    <property type="entry name" value="CYTOCHROME P450 508A4-RELATED"/>
    <property type="match status" value="1"/>
</dbReference>
<keyword evidence="15" id="KW-1185">Reference proteome</keyword>
<keyword evidence="8" id="KW-0492">Microsome</keyword>
<dbReference type="PRINTS" id="PR00463">
    <property type="entry name" value="EP450I"/>
</dbReference>
<dbReference type="InterPro" id="IPR001128">
    <property type="entry name" value="Cyt_P450"/>
</dbReference>
<dbReference type="GO" id="GO:0006805">
    <property type="term" value="P:xenobiotic metabolic process"/>
    <property type="evidence" value="ECO:0007669"/>
    <property type="project" value="TreeGrafter"/>
</dbReference>
<dbReference type="STRING" id="84645.A0A498MRP4"/>
<keyword evidence="9" id="KW-0560">Oxidoreductase</keyword>
<dbReference type="GO" id="GO:0005789">
    <property type="term" value="C:endoplasmic reticulum membrane"/>
    <property type="evidence" value="ECO:0007669"/>
    <property type="project" value="UniProtKB-SubCell"/>
</dbReference>
<evidence type="ECO:0000256" key="13">
    <source>
        <dbReference type="PIRSR" id="PIRSR602401-1"/>
    </source>
</evidence>
<dbReference type="SUPFAM" id="SSF48264">
    <property type="entry name" value="Cytochrome P450"/>
    <property type="match status" value="9"/>
</dbReference>
<keyword evidence="6 13" id="KW-0479">Metal-binding</keyword>
<evidence type="ECO:0000256" key="6">
    <source>
        <dbReference type="ARBA" id="ARBA00022723"/>
    </source>
</evidence>
<dbReference type="CDD" id="cd11026">
    <property type="entry name" value="CYP2"/>
    <property type="match status" value="1"/>
</dbReference>
<keyword evidence="12" id="KW-0472">Membrane</keyword>
<dbReference type="PANTHER" id="PTHR24300:SF177">
    <property type="entry name" value="CYTOCHROME P450 2J2"/>
    <property type="match status" value="1"/>
</dbReference>
<dbReference type="Pfam" id="PF00067">
    <property type="entry name" value="p450"/>
    <property type="match status" value="9"/>
</dbReference>
<dbReference type="EMBL" id="QBIY01012544">
    <property type="protein sequence ID" value="RXN24299.1"/>
    <property type="molecule type" value="Genomic_DNA"/>
</dbReference>
<evidence type="ECO:0000256" key="3">
    <source>
        <dbReference type="ARBA" id="ARBA00004406"/>
    </source>
</evidence>
<evidence type="ECO:0000256" key="11">
    <source>
        <dbReference type="ARBA" id="ARBA00023033"/>
    </source>
</evidence>
<comment type="similarity">
    <text evidence="4">Belongs to the cytochrome P450 family.</text>
</comment>
<keyword evidence="5 13" id="KW-0349">Heme</keyword>
<organism evidence="14 15">
    <name type="scientific">Labeo rohita</name>
    <name type="common">Indian major carp</name>
    <name type="synonym">Cyprinus rohita</name>
    <dbReference type="NCBI Taxonomy" id="84645"/>
    <lineage>
        <taxon>Eukaryota</taxon>
        <taxon>Metazoa</taxon>
        <taxon>Chordata</taxon>
        <taxon>Craniata</taxon>
        <taxon>Vertebrata</taxon>
        <taxon>Euteleostomi</taxon>
        <taxon>Actinopterygii</taxon>
        <taxon>Neopterygii</taxon>
        <taxon>Teleostei</taxon>
        <taxon>Ostariophysi</taxon>
        <taxon>Cypriniformes</taxon>
        <taxon>Cyprinidae</taxon>
        <taxon>Labeoninae</taxon>
        <taxon>Labeonini</taxon>
        <taxon>Labeo</taxon>
    </lineage>
</organism>
<evidence type="ECO:0007829" key="16">
    <source>
        <dbReference type="PeptideAtlas" id="A0A498MRP4"/>
    </source>
</evidence>
<accession>A0A498MRP4</accession>
<keyword evidence="11" id="KW-0503">Monooxygenase</keyword>
<name>A0A498MRP4_LABRO</name>
<dbReference type="GO" id="GO:0020037">
    <property type="term" value="F:heme binding"/>
    <property type="evidence" value="ECO:0007669"/>
    <property type="project" value="InterPro"/>
</dbReference>
<keyword evidence="7" id="KW-0256">Endoplasmic reticulum</keyword>
<dbReference type="Gene3D" id="1.10.630.10">
    <property type="entry name" value="Cytochrome P450"/>
    <property type="match status" value="9"/>
</dbReference>
<feature type="binding site" description="axial binding residue" evidence="13">
    <location>
        <position position="2324"/>
    </location>
    <ligand>
        <name>heme</name>
        <dbReference type="ChEBI" id="CHEBI:30413"/>
    </ligand>
    <ligandPart>
        <name>Fe</name>
        <dbReference type="ChEBI" id="CHEBI:18248"/>
    </ligandPart>
</feature>
<dbReference type="GO" id="GO:0006082">
    <property type="term" value="P:organic acid metabolic process"/>
    <property type="evidence" value="ECO:0007669"/>
    <property type="project" value="TreeGrafter"/>
</dbReference>
<gene>
    <name evidence="14" type="ORF">ROHU_022302</name>
</gene>
<dbReference type="PROSITE" id="PS00086">
    <property type="entry name" value="CYTOCHROME_P450"/>
    <property type="match status" value="8"/>
</dbReference>
<dbReference type="GO" id="GO:0016712">
    <property type="term" value="F:oxidoreductase activity, acting on paired donors, with incorporation or reduction of molecular oxygen, reduced flavin or flavoprotein as one donor, and incorporation of one atom of oxygen"/>
    <property type="evidence" value="ECO:0007669"/>
    <property type="project" value="TreeGrafter"/>
</dbReference>
<dbReference type="PRINTS" id="PR00385">
    <property type="entry name" value="P450"/>
</dbReference>
<comment type="subcellular location">
    <subcellularLocation>
        <location evidence="3">Endoplasmic reticulum membrane</location>
        <topology evidence="3">Peripheral membrane protein</topology>
    </subcellularLocation>
    <subcellularLocation>
        <location evidence="2">Microsome membrane</location>
        <topology evidence="2">Peripheral membrane protein</topology>
    </subcellularLocation>
</comment>
<dbReference type="Proteomes" id="UP000290572">
    <property type="component" value="Unassembled WGS sequence"/>
</dbReference>
<evidence type="ECO:0000256" key="8">
    <source>
        <dbReference type="ARBA" id="ARBA00022848"/>
    </source>
</evidence>
<evidence type="ECO:0000256" key="2">
    <source>
        <dbReference type="ARBA" id="ARBA00004174"/>
    </source>
</evidence>
<dbReference type="FunFam" id="1.10.630.10:FF:000004">
    <property type="entry name" value="cytochrome P450 2D15 isoform X1"/>
    <property type="match status" value="7"/>
</dbReference>
<evidence type="ECO:0000256" key="9">
    <source>
        <dbReference type="ARBA" id="ARBA00023002"/>
    </source>
</evidence>
<dbReference type="InterPro" id="IPR036396">
    <property type="entry name" value="Cyt_P450_sf"/>
</dbReference>
<evidence type="ECO:0000256" key="5">
    <source>
        <dbReference type="ARBA" id="ARBA00022617"/>
    </source>
</evidence>
<evidence type="ECO:0000313" key="14">
    <source>
        <dbReference type="EMBL" id="RXN24299.1"/>
    </source>
</evidence>
<evidence type="ECO:0000256" key="7">
    <source>
        <dbReference type="ARBA" id="ARBA00022824"/>
    </source>
</evidence>